<evidence type="ECO:0000256" key="4">
    <source>
        <dbReference type="ARBA" id="ARBA00022755"/>
    </source>
</evidence>
<comment type="pathway">
    <text evidence="1">Purine metabolism; IMP biosynthesis via de novo pathway; N(2)-formyl-N(1)-(5-phospho-D-ribosyl)glycinamide from N(1)-(5-phospho-D-ribosyl)glycinamide (10-formyl THF route): step 1/1.</text>
</comment>
<dbReference type="PANTHER" id="PTHR43369">
    <property type="entry name" value="PHOSPHORIBOSYLGLYCINAMIDE FORMYLTRANSFERASE"/>
    <property type="match status" value="1"/>
</dbReference>
<dbReference type="EMBL" id="LKMD01000107">
    <property type="protein sequence ID" value="PIA90686.1"/>
    <property type="molecule type" value="Genomic_DNA"/>
</dbReference>
<evidence type="ECO:0000256" key="2">
    <source>
        <dbReference type="ARBA" id="ARBA00012254"/>
    </source>
</evidence>
<dbReference type="NCBIfam" id="TIGR00639">
    <property type="entry name" value="PurN"/>
    <property type="match status" value="1"/>
</dbReference>
<dbReference type="GO" id="GO:0005737">
    <property type="term" value="C:cytoplasm"/>
    <property type="evidence" value="ECO:0007669"/>
    <property type="project" value="TreeGrafter"/>
</dbReference>
<evidence type="ECO:0000256" key="3">
    <source>
        <dbReference type="ARBA" id="ARBA00022679"/>
    </source>
</evidence>
<evidence type="ECO:0000313" key="8">
    <source>
        <dbReference type="Proteomes" id="UP000230605"/>
    </source>
</evidence>
<dbReference type="AlphaFoldDB" id="A0A2G5HDP3"/>
<keyword evidence="9" id="KW-1185">Reference proteome</keyword>
<protein>
    <recommendedName>
        <fullName evidence="2">phosphoribosylglycinamide formyltransferase 1</fullName>
        <ecNumber evidence="2">2.1.2.2</ecNumber>
    </recommendedName>
</protein>
<dbReference type="InterPro" id="IPR002376">
    <property type="entry name" value="Formyl_transf_N"/>
</dbReference>
<feature type="domain" description="Formyl transferase N-terminal" evidence="5">
    <location>
        <begin position="9"/>
        <end position="212"/>
    </location>
</feature>
<dbReference type="InterPro" id="IPR004607">
    <property type="entry name" value="GART"/>
</dbReference>
<proteinExistence type="predicted"/>
<dbReference type="Gene3D" id="3.40.50.170">
    <property type="entry name" value="Formyl transferase, N-terminal domain"/>
    <property type="match status" value="1"/>
</dbReference>
<dbReference type="GO" id="GO:0004644">
    <property type="term" value="F:phosphoribosylglycinamide formyltransferase activity"/>
    <property type="evidence" value="ECO:0007669"/>
    <property type="project" value="UniProtKB-EC"/>
</dbReference>
<dbReference type="SUPFAM" id="SSF53328">
    <property type="entry name" value="Formyltransferase"/>
    <property type="match status" value="1"/>
</dbReference>
<evidence type="ECO:0000259" key="5">
    <source>
        <dbReference type="Pfam" id="PF00551"/>
    </source>
</evidence>
<keyword evidence="4" id="KW-0658">Purine biosynthesis</keyword>
<gene>
    <name evidence="6" type="ORF">CB0940_11371</name>
    <name evidence="7" type="ORF">RHO25_012881</name>
</gene>
<dbReference type="Proteomes" id="UP000230605">
    <property type="component" value="Chromosome 9"/>
</dbReference>
<reference evidence="6 8" key="1">
    <citation type="submission" date="2015-10" db="EMBL/GenBank/DDBJ databases">
        <title>The cercosporin biosynthetic gene cluster was horizontally transferred to several fungal lineages and shown to be expanded in Cercospora beticola based on microsynteny with recipient genomes.</title>
        <authorList>
            <person name="De Jonge R."/>
            <person name="Ebert M.K."/>
            <person name="Suttle J.C."/>
            <person name="Jurick Ii W.M."/>
            <person name="Secor G.A."/>
            <person name="Thomma B.P."/>
            <person name="Van De Peer Y."/>
            <person name="Bolton M.D."/>
        </authorList>
    </citation>
    <scope>NUCLEOTIDE SEQUENCE [LARGE SCALE GENOMIC DNA]</scope>
    <source>
        <strain evidence="6 8">09-40</strain>
    </source>
</reference>
<dbReference type="OrthoDB" id="5575075at2759"/>
<dbReference type="GO" id="GO:0006189">
    <property type="term" value="P:'de novo' IMP biosynthetic process"/>
    <property type="evidence" value="ECO:0007669"/>
    <property type="project" value="InterPro"/>
</dbReference>
<dbReference type="PANTHER" id="PTHR43369:SF2">
    <property type="entry name" value="PHOSPHORIBOSYLGLYCINAMIDE FORMYLTRANSFERASE"/>
    <property type="match status" value="1"/>
</dbReference>
<evidence type="ECO:0000313" key="9">
    <source>
        <dbReference type="Proteomes" id="UP001302367"/>
    </source>
</evidence>
<dbReference type="EC" id="2.1.2.2" evidence="2"/>
<dbReference type="Proteomes" id="UP001302367">
    <property type="component" value="Chromosome 9"/>
</dbReference>
<evidence type="ECO:0000313" key="7">
    <source>
        <dbReference type="EMBL" id="WPB08216.1"/>
    </source>
</evidence>
<dbReference type="InterPro" id="IPR036477">
    <property type="entry name" value="Formyl_transf_N_sf"/>
</dbReference>
<dbReference type="Pfam" id="PF00551">
    <property type="entry name" value="Formyl_trans_N"/>
    <property type="match status" value="1"/>
</dbReference>
<dbReference type="EMBL" id="CP134192">
    <property type="protein sequence ID" value="WPB08216.1"/>
    <property type="molecule type" value="Genomic_DNA"/>
</dbReference>
<organism evidence="6 8">
    <name type="scientific">Cercospora beticola</name>
    <name type="common">Sugarbeet leaf spot fungus</name>
    <dbReference type="NCBI Taxonomy" id="122368"/>
    <lineage>
        <taxon>Eukaryota</taxon>
        <taxon>Fungi</taxon>
        <taxon>Dikarya</taxon>
        <taxon>Ascomycota</taxon>
        <taxon>Pezizomycotina</taxon>
        <taxon>Dothideomycetes</taxon>
        <taxon>Dothideomycetidae</taxon>
        <taxon>Mycosphaerellales</taxon>
        <taxon>Mycosphaerellaceae</taxon>
        <taxon>Cercospora</taxon>
    </lineage>
</organism>
<evidence type="ECO:0000313" key="6">
    <source>
        <dbReference type="EMBL" id="PIA90686.1"/>
    </source>
</evidence>
<evidence type="ECO:0000256" key="1">
    <source>
        <dbReference type="ARBA" id="ARBA00005054"/>
    </source>
</evidence>
<name>A0A2G5HDP3_CERBT</name>
<sequence length="229" mass="25316">MATSQPPTRLTVLISGSGTNLQALIDASTSTPPTLPNTQIIRVLSDRKSAYGLTRAQNANIPSTYFPWLPYKKAYPDNNNSSDPTSSEARQKYDAALAEEVLKDSPQMIVCAGFMRILTPSFLDPIVEKGIPIINLHPSLPGDLVGAGCIERAWEEFEKKKRTKTGVMVHYVIREVDLGEPIVWEEVDMRGCEKVEDLVGRVREKEHGIIVEGARRVVEGLRKSGEGKE</sequence>
<keyword evidence="3 6" id="KW-0808">Transferase</keyword>
<accession>A0A2G5HDP3</accession>
<reference evidence="7 9" key="2">
    <citation type="submission" date="2023-09" db="EMBL/GenBank/DDBJ databases">
        <title>Complete-Gapless Cercospora beticola genome.</title>
        <authorList>
            <person name="Wyatt N.A."/>
            <person name="Spanner R.E."/>
            <person name="Bolton M.D."/>
        </authorList>
    </citation>
    <scope>NUCLEOTIDE SEQUENCE [LARGE SCALE GENOMIC DNA]</scope>
    <source>
        <strain evidence="7">Cb09-40</strain>
    </source>
</reference>